<dbReference type="Proteomes" id="UP000279911">
    <property type="component" value="Unassembled WGS sequence"/>
</dbReference>
<dbReference type="RefSeq" id="WP_125478642.1">
    <property type="nucleotide sequence ID" value="NZ_RSFW01000006.1"/>
</dbReference>
<evidence type="ECO:0000313" key="1">
    <source>
        <dbReference type="EMBL" id="RSD28680.1"/>
    </source>
</evidence>
<sequence length="250" mass="28469">MIENLTLPLFGEERKIRVYLPADYAGGSKQYPVLYMHDGQNVFGSEDAIGGISLELHEYLDDNKVNLIVVAIDQKSEERMNEYCPWEIGEYSAKLTGEQCSDGGKGKEYIKWVAEELKPFIDEQYRTDRAETYMAGISLGSLITTYAVCVYPQVFKRIAGLSSAYFRNYEGITALLKESNLSHLDKVYLDCGTMEGGKQIAPGFLQSNIDIYELIKQKGIQTEFKTIQDAKHHYSDFKKRFPEVMNYLIS</sequence>
<dbReference type="Pfam" id="PF00756">
    <property type="entry name" value="Esterase"/>
    <property type="match status" value="1"/>
</dbReference>
<evidence type="ECO:0000313" key="2">
    <source>
        <dbReference type="Proteomes" id="UP000279911"/>
    </source>
</evidence>
<name>A0A427TWE9_9BACI</name>
<dbReference type="OrthoDB" id="9784036at2"/>
<protein>
    <submittedName>
        <fullName evidence="1">Alpha/beta hydrolase</fullName>
    </submittedName>
</protein>
<comment type="caution">
    <text evidence="1">The sequence shown here is derived from an EMBL/GenBank/DDBJ whole genome shotgun (WGS) entry which is preliminary data.</text>
</comment>
<accession>A0A427TWE9</accession>
<dbReference type="InterPro" id="IPR000801">
    <property type="entry name" value="Esterase-like"/>
</dbReference>
<dbReference type="EMBL" id="RSFW01000006">
    <property type="protein sequence ID" value="RSD28680.1"/>
    <property type="molecule type" value="Genomic_DNA"/>
</dbReference>
<dbReference type="InterPro" id="IPR029058">
    <property type="entry name" value="AB_hydrolase_fold"/>
</dbReference>
<proteinExistence type="predicted"/>
<gene>
    <name evidence="1" type="ORF">EJA10_03645</name>
</gene>
<organism evidence="1 2">
    <name type="scientific">Mesobacillus subterraneus</name>
    <dbReference type="NCBI Taxonomy" id="285983"/>
    <lineage>
        <taxon>Bacteria</taxon>
        <taxon>Bacillati</taxon>
        <taxon>Bacillota</taxon>
        <taxon>Bacilli</taxon>
        <taxon>Bacillales</taxon>
        <taxon>Bacillaceae</taxon>
        <taxon>Mesobacillus</taxon>
    </lineage>
</organism>
<dbReference type="InterPro" id="IPR050583">
    <property type="entry name" value="Mycobacterial_A85_antigen"/>
</dbReference>
<dbReference type="Gene3D" id="3.40.50.1820">
    <property type="entry name" value="alpha/beta hydrolase"/>
    <property type="match status" value="1"/>
</dbReference>
<reference evidence="2" key="1">
    <citation type="submission" date="2018-12" db="EMBL/GenBank/DDBJ databases">
        <title>Bacillus chawlae sp. nov., Bacillus glennii sp. nov., and Bacillus saganii sp. nov. Isolated from the Vehicle Assembly Building at Kennedy Space Center where the Viking Spacecraft were Assembled.</title>
        <authorList>
            <person name="Seuylemezian A."/>
            <person name="Vaishampayan P."/>
        </authorList>
    </citation>
    <scope>NUCLEOTIDE SEQUENCE [LARGE SCALE GENOMIC DNA]</scope>
    <source>
        <strain evidence="2">DSM 13966</strain>
    </source>
</reference>
<dbReference type="PANTHER" id="PTHR48098:SF6">
    <property type="entry name" value="FERRI-BACILLIBACTIN ESTERASE BESA"/>
    <property type="match status" value="1"/>
</dbReference>
<dbReference type="SUPFAM" id="SSF53474">
    <property type="entry name" value="alpha/beta-Hydrolases"/>
    <property type="match status" value="1"/>
</dbReference>
<keyword evidence="1" id="KW-0378">Hydrolase</keyword>
<dbReference type="GO" id="GO:0016787">
    <property type="term" value="F:hydrolase activity"/>
    <property type="evidence" value="ECO:0007669"/>
    <property type="project" value="UniProtKB-KW"/>
</dbReference>
<dbReference type="AlphaFoldDB" id="A0A427TWE9"/>
<dbReference type="PANTHER" id="PTHR48098">
    <property type="entry name" value="ENTEROCHELIN ESTERASE-RELATED"/>
    <property type="match status" value="1"/>
</dbReference>